<dbReference type="Gene3D" id="2.30.30.760">
    <property type="match status" value="1"/>
</dbReference>
<evidence type="ECO:0000259" key="2">
    <source>
        <dbReference type="Pfam" id="PF13144"/>
    </source>
</evidence>
<dbReference type="NCBIfam" id="TIGR03170">
    <property type="entry name" value="flgA_cterm"/>
    <property type="match status" value="1"/>
</dbReference>
<keyword evidence="1" id="KW-1005">Bacterial flagellum biogenesis</keyword>
<protein>
    <recommendedName>
        <fullName evidence="1">Flagella basal body P-ring formation protein FlgA</fullName>
    </recommendedName>
</protein>
<reference evidence="3" key="1">
    <citation type="submission" date="2020-07" db="EMBL/GenBank/DDBJ databases">
        <title>Huge and variable diversity of episymbiotic CPR bacteria and DPANN archaea in groundwater ecosystems.</title>
        <authorList>
            <person name="He C.Y."/>
            <person name="Keren R."/>
            <person name="Whittaker M."/>
            <person name="Farag I.F."/>
            <person name="Doudna J."/>
            <person name="Cate J.H.D."/>
            <person name="Banfield J.F."/>
        </authorList>
    </citation>
    <scope>NUCLEOTIDE SEQUENCE</scope>
    <source>
        <strain evidence="3">NC_groundwater_1860_Pr3_B-0.1um_51_7</strain>
    </source>
</reference>
<organism evidence="3 4">
    <name type="scientific">Candidatus Saganbacteria bacterium</name>
    <dbReference type="NCBI Taxonomy" id="2575572"/>
    <lineage>
        <taxon>Bacteria</taxon>
        <taxon>Bacillati</taxon>
        <taxon>Saganbacteria</taxon>
    </lineage>
</organism>
<comment type="similarity">
    <text evidence="1">Belongs to the FlgA family.</text>
</comment>
<keyword evidence="3" id="KW-0969">Cilium</keyword>
<comment type="function">
    <text evidence="1">Involved in the assembly process of the P-ring formation. It may associate with FlgF on the rod constituting a structure essential for the P-ring assembly or may act as a modulator protein for the P-ring assembly.</text>
</comment>
<keyword evidence="3" id="KW-0282">Flagellum</keyword>
<dbReference type="EMBL" id="JACRKR010000138">
    <property type="protein sequence ID" value="MBI5078938.1"/>
    <property type="molecule type" value="Genomic_DNA"/>
</dbReference>
<dbReference type="PANTHER" id="PTHR36307:SF1">
    <property type="entry name" value="FLAGELLA BASAL BODY P-RING FORMATION PROTEIN FLGA"/>
    <property type="match status" value="1"/>
</dbReference>
<proteinExistence type="inferred from homology"/>
<dbReference type="Gene3D" id="3.90.1210.10">
    <property type="entry name" value="Antifreeze-like/N-acetylneuraminic acid synthase C-terminal domain"/>
    <property type="match status" value="1"/>
</dbReference>
<gene>
    <name evidence="3" type="primary">flgA</name>
    <name evidence="3" type="ORF">HZB08_02840</name>
</gene>
<comment type="caution">
    <text evidence="3">The sequence shown here is derived from an EMBL/GenBank/DDBJ whole genome shotgun (WGS) entry which is preliminary data.</text>
</comment>
<keyword evidence="1" id="KW-0574">Periplasm</keyword>
<keyword evidence="3" id="KW-0966">Cell projection</keyword>
<name>A0A9D6ULB3_UNCSA</name>
<feature type="domain" description="Flagella basal body P-ring formation protein FlgA SAF" evidence="2">
    <location>
        <begin position="112"/>
        <end position="233"/>
    </location>
</feature>
<evidence type="ECO:0000313" key="3">
    <source>
        <dbReference type="EMBL" id="MBI5078938.1"/>
    </source>
</evidence>
<dbReference type="InterPro" id="IPR017585">
    <property type="entry name" value="SAF_FlgA"/>
</dbReference>
<dbReference type="InterPro" id="IPR039246">
    <property type="entry name" value="Flagellar_FlgA"/>
</dbReference>
<dbReference type="GO" id="GO:0044780">
    <property type="term" value="P:bacterial-type flagellum assembly"/>
    <property type="evidence" value="ECO:0007669"/>
    <property type="project" value="InterPro"/>
</dbReference>
<accession>A0A9D6ULB3</accession>
<sequence length="235" mass="26168">MSFIIIMASSSQALDNPEQKAAGIIKDYILTKYPDWSRDEIRVTFKLAEKTFDSLRKLDEGAVFRVLEVYPEFKPVGSVMFPVEVRSGAGSQQLLGSQKFFLRAKVEVVKKIAAAAKLCRKGKPLEAGDLKLDERDIALLPQKYFTEISSLVSKEAKITIPANSTIFEWMVGDPPFVRRGSEVTIMAVARGILVKTKGEALEDGWRDTEIKVKRVGNEKVFSARVVSPGEVEVKL</sequence>
<dbReference type="GO" id="GO:0042597">
    <property type="term" value="C:periplasmic space"/>
    <property type="evidence" value="ECO:0007669"/>
    <property type="project" value="UniProtKB-SubCell"/>
</dbReference>
<evidence type="ECO:0000256" key="1">
    <source>
        <dbReference type="RuleBase" id="RU362063"/>
    </source>
</evidence>
<evidence type="ECO:0000313" key="4">
    <source>
        <dbReference type="Proteomes" id="UP000808761"/>
    </source>
</evidence>
<dbReference type="PANTHER" id="PTHR36307">
    <property type="entry name" value="FLAGELLA BASAL BODY P-RING FORMATION PROTEIN FLGA"/>
    <property type="match status" value="1"/>
</dbReference>
<dbReference type="Pfam" id="PF13144">
    <property type="entry name" value="ChapFlgA"/>
    <property type="match status" value="1"/>
</dbReference>
<dbReference type="CDD" id="cd11614">
    <property type="entry name" value="SAF_CpaB_FlgA_like"/>
    <property type="match status" value="1"/>
</dbReference>
<comment type="subcellular location">
    <subcellularLocation>
        <location evidence="1">Periplasm</location>
    </subcellularLocation>
</comment>
<dbReference type="AlphaFoldDB" id="A0A9D6ULB3"/>
<dbReference type="Proteomes" id="UP000808761">
    <property type="component" value="Unassembled WGS sequence"/>
</dbReference>